<dbReference type="Proteomes" id="UP001501576">
    <property type="component" value="Unassembled WGS sequence"/>
</dbReference>
<evidence type="ECO:0000313" key="2">
    <source>
        <dbReference type="Proteomes" id="UP001501576"/>
    </source>
</evidence>
<gene>
    <name evidence="1" type="ORF">GCM10010390_66180</name>
</gene>
<accession>A0ABN1DY26</accession>
<proteinExistence type="predicted"/>
<name>A0ABN1DY26_9ACTN</name>
<comment type="caution">
    <text evidence="1">The sequence shown here is derived from an EMBL/GenBank/DDBJ whole genome shotgun (WGS) entry which is preliminary data.</text>
</comment>
<protein>
    <submittedName>
        <fullName evidence="1">Uncharacterized protein</fullName>
    </submittedName>
</protein>
<sequence>MPNARDRLGEFIGCSNVRCRNGEWTTKAAERGWVRNGDAWVCPQHKTTAHKQPTP</sequence>
<keyword evidence="2" id="KW-1185">Reference proteome</keyword>
<dbReference type="EMBL" id="BAAABZ010000071">
    <property type="protein sequence ID" value="GAA0554823.1"/>
    <property type="molecule type" value="Genomic_DNA"/>
</dbReference>
<reference evidence="1 2" key="1">
    <citation type="journal article" date="2019" name="Int. J. Syst. Evol. Microbiol.">
        <title>The Global Catalogue of Microorganisms (GCM) 10K type strain sequencing project: providing services to taxonomists for standard genome sequencing and annotation.</title>
        <authorList>
            <consortium name="The Broad Institute Genomics Platform"/>
            <consortium name="The Broad Institute Genome Sequencing Center for Infectious Disease"/>
            <person name="Wu L."/>
            <person name="Ma J."/>
        </authorList>
    </citation>
    <scope>NUCLEOTIDE SEQUENCE [LARGE SCALE GENOMIC DNA]</scope>
    <source>
        <strain evidence="1 2">JCM 5052</strain>
    </source>
</reference>
<organism evidence="1 2">
    <name type="scientific">Streptomyces mordarskii</name>
    <dbReference type="NCBI Taxonomy" id="1226758"/>
    <lineage>
        <taxon>Bacteria</taxon>
        <taxon>Bacillati</taxon>
        <taxon>Actinomycetota</taxon>
        <taxon>Actinomycetes</taxon>
        <taxon>Kitasatosporales</taxon>
        <taxon>Streptomycetaceae</taxon>
        <taxon>Streptomyces</taxon>
    </lineage>
</organism>
<evidence type="ECO:0000313" key="1">
    <source>
        <dbReference type="EMBL" id="GAA0554823.1"/>
    </source>
</evidence>